<evidence type="ECO:0000313" key="3">
    <source>
        <dbReference type="Proteomes" id="UP000789570"/>
    </source>
</evidence>
<dbReference type="CDD" id="cd16841">
    <property type="entry name" value="RraA_family"/>
    <property type="match status" value="1"/>
</dbReference>
<dbReference type="GO" id="GO:0046872">
    <property type="term" value="F:metal ion binding"/>
    <property type="evidence" value="ECO:0007669"/>
    <property type="project" value="UniProtKB-KW"/>
</dbReference>
<dbReference type="InterPro" id="IPR036704">
    <property type="entry name" value="RraA/RraA-like_sf"/>
</dbReference>
<comment type="cofactor">
    <cofactor evidence="1">
        <name>Mg(2+)</name>
        <dbReference type="ChEBI" id="CHEBI:18420"/>
    </cofactor>
</comment>
<gene>
    <name evidence="2" type="ORF">FCALED_LOCUS2117</name>
</gene>
<name>A0A9N8Z4R8_9GLOM</name>
<protein>
    <submittedName>
        <fullName evidence="2">16485_t:CDS:1</fullName>
    </submittedName>
</protein>
<dbReference type="InterPro" id="IPR005493">
    <property type="entry name" value="RraA/RraA-like"/>
</dbReference>
<dbReference type="SUPFAM" id="SSF89562">
    <property type="entry name" value="RraA-like"/>
    <property type="match status" value="1"/>
</dbReference>
<dbReference type="GO" id="GO:0047443">
    <property type="term" value="F:4-hydroxy-4-methyl-2-oxoglutarate aldolase activity"/>
    <property type="evidence" value="ECO:0007669"/>
    <property type="project" value="TreeGrafter"/>
</dbReference>
<dbReference type="PANTHER" id="PTHR33254">
    <property type="entry name" value="4-HYDROXY-4-METHYL-2-OXOGLUTARATE ALDOLASE 3-RELATED"/>
    <property type="match status" value="1"/>
</dbReference>
<keyword evidence="1" id="KW-0479">Metal-binding</keyword>
<organism evidence="2 3">
    <name type="scientific">Funneliformis caledonium</name>
    <dbReference type="NCBI Taxonomy" id="1117310"/>
    <lineage>
        <taxon>Eukaryota</taxon>
        <taxon>Fungi</taxon>
        <taxon>Fungi incertae sedis</taxon>
        <taxon>Mucoromycota</taxon>
        <taxon>Glomeromycotina</taxon>
        <taxon>Glomeromycetes</taxon>
        <taxon>Glomerales</taxon>
        <taxon>Glomeraceae</taxon>
        <taxon>Funneliformis</taxon>
    </lineage>
</organism>
<dbReference type="OrthoDB" id="1476984at2759"/>
<proteinExistence type="predicted"/>
<accession>A0A9N8Z4R8</accession>
<keyword evidence="1" id="KW-0460">Magnesium</keyword>
<dbReference type="Gene3D" id="3.50.30.40">
    <property type="entry name" value="Ribonuclease E inhibitor RraA/RraA-like"/>
    <property type="match status" value="1"/>
</dbReference>
<dbReference type="Proteomes" id="UP000789570">
    <property type="component" value="Unassembled WGS sequence"/>
</dbReference>
<sequence length="229" mass="24590">MTHRSLDEKLESLNNFAACDVADALLQLNQPLGGYLPDIVMFSPEYQAGDTKLIGPAYTIKLVPKSDTTSPIIVGSYADTIPAGSVVILSAPPNAVNAVWGGLMNTRGKILGMKGIVVDGRVRDLAELRSDGLPVFARASTVLSSKAFTRPTALNIPLTLNGNHVPPIRIYPDDIILGDLDGVVCIPKNLLDQVLEICEQNTTMDKKLKDALCKGTSLTDAKKTYRTTN</sequence>
<dbReference type="PANTHER" id="PTHR33254:SF4">
    <property type="entry name" value="4-HYDROXY-4-METHYL-2-OXOGLUTARATE ALDOLASE 3-RELATED"/>
    <property type="match status" value="1"/>
</dbReference>
<feature type="binding site" evidence="1">
    <location>
        <begin position="101"/>
        <end position="104"/>
    </location>
    <ligand>
        <name>substrate</name>
    </ligand>
</feature>
<keyword evidence="3" id="KW-1185">Reference proteome</keyword>
<dbReference type="Pfam" id="PF03737">
    <property type="entry name" value="RraA-like"/>
    <property type="match status" value="1"/>
</dbReference>
<comment type="caution">
    <text evidence="2">The sequence shown here is derived from an EMBL/GenBank/DDBJ whole genome shotgun (WGS) entry which is preliminary data.</text>
</comment>
<feature type="binding site" evidence="1">
    <location>
        <position position="124"/>
    </location>
    <ligand>
        <name>Mg(2+)</name>
        <dbReference type="ChEBI" id="CHEBI:18420"/>
    </ligand>
</feature>
<dbReference type="AlphaFoldDB" id="A0A9N8Z4R8"/>
<dbReference type="GO" id="GO:0008948">
    <property type="term" value="F:oxaloacetate decarboxylase activity"/>
    <property type="evidence" value="ECO:0007669"/>
    <property type="project" value="TreeGrafter"/>
</dbReference>
<reference evidence="2" key="1">
    <citation type="submission" date="2021-06" db="EMBL/GenBank/DDBJ databases">
        <authorList>
            <person name="Kallberg Y."/>
            <person name="Tangrot J."/>
            <person name="Rosling A."/>
        </authorList>
    </citation>
    <scope>NUCLEOTIDE SEQUENCE</scope>
    <source>
        <strain evidence="2">UK204</strain>
    </source>
</reference>
<feature type="binding site" evidence="1">
    <location>
        <position position="123"/>
    </location>
    <ligand>
        <name>substrate</name>
    </ligand>
</feature>
<dbReference type="EMBL" id="CAJVPQ010000305">
    <property type="protein sequence ID" value="CAG8468802.1"/>
    <property type="molecule type" value="Genomic_DNA"/>
</dbReference>
<evidence type="ECO:0000256" key="1">
    <source>
        <dbReference type="PIRSR" id="PIRSR605493-1"/>
    </source>
</evidence>
<evidence type="ECO:0000313" key="2">
    <source>
        <dbReference type="EMBL" id="CAG8468802.1"/>
    </source>
</evidence>